<dbReference type="AlphaFoldDB" id="A0A0K1QAB4"/>
<keyword evidence="4" id="KW-1185">Reference proteome</keyword>
<protein>
    <recommendedName>
        <fullName evidence="5">Outer membrane protein beta-barrel domain-containing protein</fullName>
    </recommendedName>
</protein>
<name>A0A0K1QAB4_9BACT</name>
<accession>A0A0K1QAB4</accession>
<feature type="signal peptide" evidence="2">
    <location>
        <begin position="1"/>
        <end position="22"/>
    </location>
</feature>
<evidence type="ECO:0000256" key="1">
    <source>
        <dbReference type="SAM" id="MobiDB-lite"/>
    </source>
</evidence>
<evidence type="ECO:0000313" key="3">
    <source>
        <dbReference type="EMBL" id="AKV02678.1"/>
    </source>
</evidence>
<dbReference type="EMBL" id="CP012333">
    <property type="protein sequence ID" value="AKV02678.1"/>
    <property type="molecule type" value="Genomic_DNA"/>
</dbReference>
<evidence type="ECO:0000256" key="2">
    <source>
        <dbReference type="SAM" id="SignalP"/>
    </source>
</evidence>
<gene>
    <name evidence="3" type="ORF">AKJ09_09341</name>
</gene>
<proteinExistence type="predicted"/>
<dbReference type="KEGG" id="llu:AKJ09_09341"/>
<reference evidence="3 4" key="1">
    <citation type="submission" date="2015-08" db="EMBL/GenBank/DDBJ databases">
        <authorList>
            <person name="Babu N.S."/>
            <person name="Beckwith C.J."/>
            <person name="Beseler K.G."/>
            <person name="Brison A."/>
            <person name="Carone J.V."/>
            <person name="Caskin T.P."/>
            <person name="Diamond M."/>
            <person name="Durham M.E."/>
            <person name="Foxe J.M."/>
            <person name="Go M."/>
            <person name="Henderson B.A."/>
            <person name="Jones I.B."/>
            <person name="McGettigan J.A."/>
            <person name="Micheletti S.J."/>
            <person name="Nasrallah M.E."/>
            <person name="Ortiz D."/>
            <person name="Piller C.R."/>
            <person name="Privatt S.R."/>
            <person name="Schneider S.L."/>
            <person name="Sharp S."/>
            <person name="Smith T.C."/>
            <person name="Stanton J.D."/>
            <person name="Ullery H.E."/>
            <person name="Wilson R.J."/>
            <person name="Serrano M.G."/>
            <person name="Buck G."/>
            <person name="Lee V."/>
            <person name="Wang Y."/>
            <person name="Carvalho R."/>
            <person name="Voegtly L."/>
            <person name="Shi R."/>
            <person name="Duckworth R."/>
            <person name="Johnson A."/>
            <person name="Loviza R."/>
            <person name="Walstead R."/>
            <person name="Shah Z."/>
            <person name="Kiflezghi M."/>
            <person name="Wade K."/>
            <person name="Ball S.L."/>
            <person name="Bradley K.W."/>
            <person name="Asai D.J."/>
            <person name="Bowman C.A."/>
            <person name="Russell D.A."/>
            <person name="Pope W.H."/>
            <person name="Jacobs-Sera D."/>
            <person name="Hendrix R.W."/>
            <person name="Hatfull G.F."/>
        </authorList>
    </citation>
    <scope>NUCLEOTIDE SEQUENCE [LARGE SCALE GENOMIC DNA]</scope>
    <source>
        <strain evidence="3 4">DSM 27648</strain>
    </source>
</reference>
<dbReference type="RefSeq" id="WP_146653559.1">
    <property type="nucleotide sequence ID" value="NZ_CP012333.1"/>
</dbReference>
<feature type="chain" id="PRO_5005467051" description="Outer membrane protein beta-barrel domain-containing protein" evidence="2">
    <location>
        <begin position="23"/>
        <end position="219"/>
    </location>
</feature>
<evidence type="ECO:0000313" key="4">
    <source>
        <dbReference type="Proteomes" id="UP000064967"/>
    </source>
</evidence>
<sequence>MRSFLSLLLALVAFSAANSSFADTSSSDDEEAPSEDWTKPRNARSKDDHKNFAIAGDFLFTVPVGALADTTGPLLGASLRVGVYASPTIEGYLRVGYQRGMKKQVLPFLLNGAVDDLPILVGTRIFAFQPGAGVYVNAEMGARILFFRGDVALFDSSNTIPTIDSVIRFGGNAGAGYVLSREVPIDIGVQVAAFNLAGGGQNDELALGVTSYVAYEARF</sequence>
<organism evidence="3 4">
    <name type="scientific">Labilithrix luteola</name>
    <dbReference type="NCBI Taxonomy" id="1391654"/>
    <lineage>
        <taxon>Bacteria</taxon>
        <taxon>Pseudomonadati</taxon>
        <taxon>Myxococcota</taxon>
        <taxon>Polyangia</taxon>
        <taxon>Polyangiales</taxon>
        <taxon>Labilitrichaceae</taxon>
        <taxon>Labilithrix</taxon>
    </lineage>
</organism>
<dbReference type="Proteomes" id="UP000064967">
    <property type="component" value="Chromosome"/>
</dbReference>
<feature type="compositionally biased region" description="Basic and acidic residues" evidence="1">
    <location>
        <begin position="36"/>
        <end position="45"/>
    </location>
</feature>
<evidence type="ECO:0008006" key="5">
    <source>
        <dbReference type="Google" id="ProtNLM"/>
    </source>
</evidence>
<dbReference type="STRING" id="1391654.AKJ09_09341"/>
<feature type="region of interest" description="Disordered" evidence="1">
    <location>
        <begin position="21"/>
        <end position="45"/>
    </location>
</feature>
<keyword evidence="2" id="KW-0732">Signal</keyword>